<name>A0A7W9ZJ62_NOVIT</name>
<dbReference type="Gene3D" id="3.30.450.20">
    <property type="entry name" value="PAS domain"/>
    <property type="match status" value="1"/>
</dbReference>
<dbReference type="GO" id="GO:0006355">
    <property type="term" value="P:regulation of DNA-templated transcription"/>
    <property type="evidence" value="ECO:0007669"/>
    <property type="project" value="InterPro"/>
</dbReference>
<reference evidence="2 3" key="1">
    <citation type="submission" date="2020-08" db="EMBL/GenBank/DDBJ databases">
        <title>Genomic Encyclopedia of Type Strains, Phase IV (KMG-IV): sequencing the most valuable type-strain genomes for metagenomic binning, comparative biology and taxonomic classification.</title>
        <authorList>
            <person name="Goeker M."/>
        </authorList>
    </citation>
    <scope>NUCLEOTIDE SEQUENCE [LARGE SCALE GENOMIC DNA]</scope>
    <source>
        <strain evidence="2 3">DSM 11590</strain>
    </source>
</reference>
<protein>
    <submittedName>
        <fullName evidence="2">PAS domain S-box-containing protein</fullName>
    </submittedName>
</protein>
<dbReference type="SUPFAM" id="SSF55785">
    <property type="entry name" value="PYP-like sensor domain (PAS domain)"/>
    <property type="match status" value="1"/>
</dbReference>
<sequence>MGQVLLTGAERFLDPNDVIVSKTDLRGRIVYANRRFCSIADYEEHEVLGQPHSIVRHPLMPRCVFKLLWDTIMEGQELFAYVINRTKHGDHYWVLAHATPDRAADGSVSGFTSCRRAPGKAALAAIRPLYEDLLGIEAAIENTKDGLAASVRALHDHLGRIGTPYDQLMHRLIAAG</sequence>
<proteinExistence type="predicted"/>
<dbReference type="Proteomes" id="UP000544872">
    <property type="component" value="Unassembled WGS sequence"/>
</dbReference>
<dbReference type="PROSITE" id="PS50112">
    <property type="entry name" value="PAS"/>
    <property type="match status" value="1"/>
</dbReference>
<dbReference type="InterPro" id="IPR035965">
    <property type="entry name" value="PAS-like_dom_sf"/>
</dbReference>
<dbReference type="RefSeq" id="WP_184263949.1">
    <property type="nucleotide sequence ID" value="NZ_JACIIX010000009.1"/>
</dbReference>
<accession>A0A7W9ZJ62</accession>
<gene>
    <name evidence="2" type="ORF">FHS48_002569</name>
</gene>
<organism evidence="2 3">
    <name type="scientific">Novispirillum itersonii</name>
    <name type="common">Aquaspirillum itersonii</name>
    <dbReference type="NCBI Taxonomy" id="189"/>
    <lineage>
        <taxon>Bacteria</taxon>
        <taxon>Pseudomonadati</taxon>
        <taxon>Pseudomonadota</taxon>
        <taxon>Alphaproteobacteria</taxon>
        <taxon>Rhodospirillales</taxon>
        <taxon>Novispirillaceae</taxon>
        <taxon>Novispirillum</taxon>
    </lineage>
</organism>
<dbReference type="AlphaFoldDB" id="A0A7W9ZJ62"/>
<evidence type="ECO:0000313" key="3">
    <source>
        <dbReference type="Proteomes" id="UP000544872"/>
    </source>
</evidence>
<dbReference type="Pfam" id="PF00989">
    <property type="entry name" value="PAS"/>
    <property type="match status" value="1"/>
</dbReference>
<feature type="domain" description="PAS" evidence="1">
    <location>
        <begin position="24"/>
        <end position="50"/>
    </location>
</feature>
<keyword evidence="3" id="KW-1185">Reference proteome</keyword>
<dbReference type="NCBIfam" id="TIGR00229">
    <property type="entry name" value="sensory_box"/>
    <property type="match status" value="1"/>
</dbReference>
<evidence type="ECO:0000259" key="1">
    <source>
        <dbReference type="PROSITE" id="PS50112"/>
    </source>
</evidence>
<dbReference type="InterPro" id="IPR013767">
    <property type="entry name" value="PAS_fold"/>
</dbReference>
<evidence type="ECO:0000313" key="2">
    <source>
        <dbReference type="EMBL" id="MBB6211134.1"/>
    </source>
</evidence>
<dbReference type="EMBL" id="JACIIX010000009">
    <property type="protein sequence ID" value="MBB6211134.1"/>
    <property type="molecule type" value="Genomic_DNA"/>
</dbReference>
<dbReference type="CDD" id="cd00130">
    <property type="entry name" value="PAS"/>
    <property type="match status" value="1"/>
</dbReference>
<dbReference type="InterPro" id="IPR000014">
    <property type="entry name" value="PAS"/>
</dbReference>
<comment type="caution">
    <text evidence="2">The sequence shown here is derived from an EMBL/GenBank/DDBJ whole genome shotgun (WGS) entry which is preliminary data.</text>
</comment>